<sequence length="113" mass="13277">MLHKWLATVSMLFLCLGWGQSTPLGEPEDNEEIDKRFLLSLPHTYNRNRRFILGLPRTSYARYQKRGYDGDDEYDDDSEFSMDKRYLLGLPTGGYLKNRKRFLLGLGHIPRHP</sequence>
<name>A0AAV2T261_CALDB</name>
<proteinExistence type="predicted"/>
<evidence type="ECO:0000256" key="1">
    <source>
        <dbReference type="SAM" id="SignalP"/>
    </source>
</evidence>
<protein>
    <submittedName>
        <fullName evidence="2">Uncharacterized protein</fullName>
    </submittedName>
</protein>
<comment type="caution">
    <text evidence="2">The sequence shown here is derived from an EMBL/GenBank/DDBJ whole genome shotgun (WGS) entry which is preliminary data.</text>
</comment>
<dbReference type="EMBL" id="CAXLJL010000068">
    <property type="protein sequence ID" value="CAL5130575.1"/>
    <property type="molecule type" value="Genomic_DNA"/>
</dbReference>
<evidence type="ECO:0000313" key="3">
    <source>
        <dbReference type="Proteomes" id="UP001497525"/>
    </source>
</evidence>
<dbReference type="Proteomes" id="UP001497525">
    <property type="component" value="Unassembled WGS sequence"/>
</dbReference>
<evidence type="ECO:0000313" key="2">
    <source>
        <dbReference type="EMBL" id="CAL5130575.1"/>
    </source>
</evidence>
<feature type="chain" id="PRO_5043707808" evidence="1">
    <location>
        <begin position="22"/>
        <end position="113"/>
    </location>
</feature>
<accession>A0AAV2T261</accession>
<keyword evidence="1" id="KW-0732">Signal</keyword>
<reference evidence="2" key="1">
    <citation type="submission" date="2024-06" db="EMBL/GenBank/DDBJ databases">
        <authorList>
            <person name="Liu X."/>
            <person name="Lenzi L."/>
            <person name="Haldenby T S."/>
            <person name="Uol C."/>
        </authorList>
    </citation>
    <scope>NUCLEOTIDE SEQUENCE</scope>
</reference>
<feature type="signal peptide" evidence="1">
    <location>
        <begin position="1"/>
        <end position="21"/>
    </location>
</feature>
<gene>
    <name evidence="2" type="ORF">CDAUBV1_LOCUS2635</name>
</gene>
<organism evidence="2 3">
    <name type="scientific">Calicophoron daubneyi</name>
    <name type="common">Rumen fluke</name>
    <name type="synonym">Paramphistomum daubneyi</name>
    <dbReference type="NCBI Taxonomy" id="300641"/>
    <lineage>
        <taxon>Eukaryota</taxon>
        <taxon>Metazoa</taxon>
        <taxon>Spiralia</taxon>
        <taxon>Lophotrochozoa</taxon>
        <taxon>Platyhelminthes</taxon>
        <taxon>Trematoda</taxon>
        <taxon>Digenea</taxon>
        <taxon>Plagiorchiida</taxon>
        <taxon>Pronocephalata</taxon>
        <taxon>Paramphistomoidea</taxon>
        <taxon>Paramphistomidae</taxon>
        <taxon>Calicophoron</taxon>
    </lineage>
</organism>
<dbReference type="AlphaFoldDB" id="A0AAV2T261"/>